<dbReference type="AlphaFoldDB" id="A0AA47JE36"/>
<evidence type="ECO:0000313" key="3">
    <source>
        <dbReference type="Proteomes" id="UP001156560"/>
    </source>
</evidence>
<protein>
    <submittedName>
        <fullName evidence="2">Uncharacterized protein</fullName>
    </submittedName>
</protein>
<dbReference type="EMBL" id="CP114194">
    <property type="protein sequence ID" value="WAT89088.1"/>
    <property type="molecule type" value="Genomic_DNA"/>
</dbReference>
<dbReference type="RefSeq" id="WP_017633501.1">
    <property type="nucleotide sequence ID" value="NZ_CABMHD010000004.1"/>
</dbReference>
<reference evidence="2" key="1">
    <citation type="submission" date="2022-12" db="EMBL/GenBank/DDBJ databases">
        <title>Vibrio parahaemolyticus become highly virulent by producing novel Tc toxins.</title>
        <authorList>
            <person name="Yang F."/>
            <person name="You Y."/>
            <person name="Lai Q."/>
            <person name="Xu L."/>
            <person name="Li F."/>
        </authorList>
    </citation>
    <scope>NUCLEOTIDE SEQUENCE</scope>
    <source>
        <strain evidence="2">Vp-HL-202005</strain>
    </source>
</reference>
<dbReference type="Proteomes" id="UP001156560">
    <property type="component" value="Chromosome 1"/>
</dbReference>
<feature type="region of interest" description="Disordered" evidence="1">
    <location>
        <begin position="28"/>
        <end position="47"/>
    </location>
</feature>
<accession>A0AA47JE36</accession>
<gene>
    <name evidence="2" type="ORF">O1Q84_10600</name>
</gene>
<feature type="compositionally biased region" description="Basic and acidic residues" evidence="1">
    <location>
        <begin position="32"/>
        <end position="47"/>
    </location>
</feature>
<organism evidence="2 3">
    <name type="scientific">Vibrio parahaemolyticus</name>
    <dbReference type="NCBI Taxonomy" id="670"/>
    <lineage>
        <taxon>Bacteria</taxon>
        <taxon>Pseudomonadati</taxon>
        <taxon>Pseudomonadota</taxon>
        <taxon>Gammaproteobacteria</taxon>
        <taxon>Vibrionales</taxon>
        <taxon>Vibrionaceae</taxon>
        <taxon>Vibrio</taxon>
    </lineage>
</organism>
<evidence type="ECO:0000256" key="1">
    <source>
        <dbReference type="SAM" id="MobiDB-lite"/>
    </source>
</evidence>
<evidence type="ECO:0000313" key="2">
    <source>
        <dbReference type="EMBL" id="WAT89088.1"/>
    </source>
</evidence>
<name>A0AA47JE36_VIBPH</name>
<sequence length="47" mass="5741">MNLPHQRKRHFSEKIGFCTNKLNEQSFNKKVRLSEPKSRRTKEQINR</sequence>
<proteinExistence type="predicted"/>